<feature type="compositionally biased region" description="Low complexity" evidence="9">
    <location>
        <begin position="49"/>
        <end position="96"/>
    </location>
</feature>
<evidence type="ECO:0000256" key="9">
    <source>
        <dbReference type="SAM" id="MobiDB-lite"/>
    </source>
</evidence>
<dbReference type="InterPro" id="IPR007900">
    <property type="entry name" value="TAF4_C"/>
</dbReference>
<evidence type="ECO:0000256" key="8">
    <source>
        <dbReference type="ARBA" id="ARBA00031747"/>
    </source>
</evidence>
<sequence length="549" mass="60995">MATPPGQPPYARPPPLNIDTQSFPPQKRPYQSPSTPQYGSPYGTPPPLQQQQQQLHSQLHHAVPQQQMHQQPLQQYNGGNHYHSAYAAPPAHNSYSQHPQVGSMGPPPVRMEPEAAKERLEKRSKGTDMDATFDMLAVTGVDLKKEEEMISSAYRGTDMSYNSDFTQQYWTSDGQHNSRQLSQNETNALRWQNAARQKAQVQASPVNDPLLHPGNVYQRIERAATAHKVLAAQPLKPEPHPGVRQRYDPYRDNQVTDMISLLSLAAGERLRSVFDDALAAARARQRDLQGVVPPEWADIATGDGNPQSAKATSQPLTQTAWDDRPRKRDATEAFDESEHQNTRATTPPPQPQSTIAYKPEVVPMLQKVAREDLEFEQRRIARRKKREAARLAEDPLSALGTPGSTPAATPAPEPKMTKKERERQAKGGHQTEQILHAQANLAATMALGPAKKTYSWLSGGRSGGGGGSGSFSAGRGMATKGKEKKEEQVERGLESREAWKTLGSWTESGPRGRGIQLRDVARALEERRLERRTMARLCQRFQTLGDKDR</sequence>
<evidence type="ECO:0000256" key="1">
    <source>
        <dbReference type="ARBA" id="ARBA00004123"/>
    </source>
</evidence>
<reference evidence="11" key="1">
    <citation type="journal article" date="2020" name="Stud. Mycol.">
        <title>101 Dothideomycetes genomes: a test case for predicting lifestyles and emergence of pathogens.</title>
        <authorList>
            <person name="Haridas S."/>
            <person name="Albert R."/>
            <person name="Binder M."/>
            <person name="Bloem J."/>
            <person name="Labutti K."/>
            <person name="Salamov A."/>
            <person name="Andreopoulos B."/>
            <person name="Baker S."/>
            <person name="Barry K."/>
            <person name="Bills G."/>
            <person name="Bluhm B."/>
            <person name="Cannon C."/>
            <person name="Castanera R."/>
            <person name="Culley D."/>
            <person name="Daum C."/>
            <person name="Ezra D."/>
            <person name="Gonzalez J."/>
            <person name="Henrissat B."/>
            <person name="Kuo A."/>
            <person name="Liang C."/>
            <person name="Lipzen A."/>
            <person name="Lutzoni F."/>
            <person name="Magnuson J."/>
            <person name="Mondo S."/>
            <person name="Nolan M."/>
            <person name="Ohm R."/>
            <person name="Pangilinan J."/>
            <person name="Park H.-J."/>
            <person name="Ramirez L."/>
            <person name="Alfaro M."/>
            <person name="Sun H."/>
            <person name="Tritt A."/>
            <person name="Yoshinaga Y."/>
            <person name="Zwiers L.-H."/>
            <person name="Turgeon B."/>
            <person name="Goodwin S."/>
            <person name="Spatafora J."/>
            <person name="Crous P."/>
            <person name="Grigoriev I."/>
        </authorList>
    </citation>
    <scope>NUCLEOTIDE SEQUENCE</scope>
    <source>
        <strain evidence="11">CBS 262.69</strain>
    </source>
</reference>
<feature type="compositionally biased region" description="Basic and acidic residues" evidence="9">
    <location>
        <begin position="321"/>
        <end position="341"/>
    </location>
</feature>
<gene>
    <name evidence="11" type="ORF">EJ06DRAFT_554738</name>
</gene>
<dbReference type="OrthoDB" id="21060at2759"/>
<evidence type="ECO:0000256" key="5">
    <source>
        <dbReference type="ARBA" id="ARBA00023163"/>
    </source>
</evidence>
<dbReference type="Proteomes" id="UP000799640">
    <property type="component" value="Unassembled WGS sequence"/>
</dbReference>
<dbReference type="AlphaFoldDB" id="A0A6G1I528"/>
<evidence type="ECO:0000256" key="7">
    <source>
        <dbReference type="ARBA" id="ARBA00025346"/>
    </source>
</evidence>
<accession>A0A6G1I528</accession>
<dbReference type="GO" id="GO:0006352">
    <property type="term" value="P:DNA-templated transcription initiation"/>
    <property type="evidence" value="ECO:0007669"/>
    <property type="project" value="InterPro"/>
</dbReference>
<feature type="compositionally biased region" description="Polar residues" evidence="9">
    <location>
        <begin position="304"/>
        <end position="320"/>
    </location>
</feature>
<keyword evidence="5" id="KW-0804">Transcription</keyword>
<feature type="domain" description="Transcription initiation factor TFIID component TAF4 C-terminal" evidence="10">
    <location>
        <begin position="134"/>
        <end position="532"/>
    </location>
</feature>
<evidence type="ECO:0000313" key="12">
    <source>
        <dbReference type="Proteomes" id="UP000799640"/>
    </source>
</evidence>
<comment type="similarity">
    <text evidence="2">Belongs to the TAF4 family.</text>
</comment>
<feature type="compositionally biased region" description="Polar residues" evidence="9">
    <location>
        <begin position="18"/>
        <end position="38"/>
    </location>
</feature>
<feature type="compositionally biased region" description="Gly residues" evidence="9">
    <location>
        <begin position="460"/>
        <end position="469"/>
    </location>
</feature>
<dbReference type="GO" id="GO:0005669">
    <property type="term" value="C:transcription factor TFIID complex"/>
    <property type="evidence" value="ECO:0007669"/>
    <property type="project" value="InterPro"/>
</dbReference>
<protein>
    <recommendedName>
        <fullName evidence="3">Transcription initiation factor TFIID subunit 4</fullName>
    </recommendedName>
    <alternativeName>
        <fullName evidence="8">TBP-associated factor 4</fullName>
    </alternativeName>
</protein>
<keyword evidence="4" id="KW-0805">Transcription regulation</keyword>
<feature type="region of interest" description="Disordered" evidence="9">
    <location>
        <begin position="1"/>
        <end position="126"/>
    </location>
</feature>
<evidence type="ECO:0000256" key="3">
    <source>
        <dbReference type="ARBA" id="ARBA00017306"/>
    </source>
</evidence>
<dbReference type="Pfam" id="PF05236">
    <property type="entry name" value="TAF4"/>
    <property type="match status" value="1"/>
</dbReference>
<feature type="region of interest" description="Disordered" evidence="9">
    <location>
        <begin position="386"/>
        <end position="430"/>
    </location>
</feature>
<dbReference type="EMBL" id="ML996690">
    <property type="protein sequence ID" value="KAF2403226.1"/>
    <property type="molecule type" value="Genomic_DNA"/>
</dbReference>
<evidence type="ECO:0000256" key="6">
    <source>
        <dbReference type="ARBA" id="ARBA00023242"/>
    </source>
</evidence>
<keyword evidence="12" id="KW-1185">Reference proteome</keyword>
<feature type="region of interest" description="Disordered" evidence="9">
    <location>
        <begin position="459"/>
        <end position="495"/>
    </location>
</feature>
<feature type="region of interest" description="Disordered" evidence="9">
    <location>
        <begin position="296"/>
        <end position="356"/>
    </location>
</feature>
<keyword evidence="6" id="KW-0539">Nucleus</keyword>
<proteinExistence type="inferred from homology"/>
<organism evidence="11 12">
    <name type="scientific">Trichodelitschia bisporula</name>
    <dbReference type="NCBI Taxonomy" id="703511"/>
    <lineage>
        <taxon>Eukaryota</taxon>
        <taxon>Fungi</taxon>
        <taxon>Dikarya</taxon>
        <taxon>Ascomycota</taxon>
        <taxon>Pezizomycotina</taxon>
        <taxon>Dothideomycetes</taxon>
        <taxon>Dothideomycetes incertae sedis</taxon>
        <taxon>Phaeotrichales</taxon>
        <taxon>Phaeotrichaceae</taxon>
        <taxon>Trichodelitschia</taxon>
    </lineage>
</organism>
<evidence type="ECO:0000256" key="2">
    <source>
        <dbReference type="ARBA" id="ARBA00006178"/>
    </source>
</evidence>
<feature type="compositionally biased region" description="Basic and acidic residues" evidence="9">
    <location>
        <begin position="480"/>
        <end position="495"/>
    </location>
</feature>
<evidence type="ECO:0000259" key="10">
    <source>
        <dbReference type="Pfam" id="PF05236"/>
    </source>
</evidence>
<evidence type="ECO:0000256" key="4">
    <source>
        <dbReference type="ARBA" id="ARBA00023015"/>
    </source>
</evidence>
<feature type="compositionally biased region" description="Basic and acidic residues" evidence="9">
    <location>
        <begin position="415"/>
        <end position="425"/>
    </location>
</feature>
<feature type="compositionally biased region" description="Pro residues" evidence="9">
    <location>
        <begin position="1"/>
        <end position="16"/>
    </location>
</feature>
<evidence type="ECO:0000313" key="11">
    <source>
        <dbReference type="EMBL" id="KAF2403226.1"/>
    </source>
</evidence>
<name>A0A6G1I528_9PEZI</name>
<feature type="compositionally biased region" description="Basic and acidic residues" evidence="9">
    <location>
        <begin position="111"/>
        <end position="126"/>
    </location>
</feature>
<comment type="function">
    <text evidence="7">Functions as a component of the DNA-binding general transcription factor complex TFIID. Binding of TFIID to a promoter (with or without TATA element) is the initial step in pre-initiation complex (PIC) formation. TFIID plays a key role in the regulation of gene expression by RNA polymerase II through different activities such as transcription activator interaction, core promoter recognition and selectivity, TFIIA and TFIIB interaction, chromatin modification (histone acetylation by TAF1), facilitation of DNA opening and initiation of transcription.</text>
</comment>
<comment type="subcellular location">
    <subcellularLocation>
        <location evidence="1">Nucleus</location>
    </subcellularLocation>
</comment>